<dbReference type="Proteomes" id="UP000244022">
    <property type="component" value="Unassembled WGS sequence"/>
</dbReference>
<evidence type="ECO:0000313" key="1">
    <source>
        <dbReference type="EMBL" id="PTO34146.1"/>
    </source>
</evidence>
<dbReference type="RefSeq" id="WP_108146513.1">
    <property type="nucleotide sequence ID" value="NZ_PYGR01000094.1"/>
</dbReference>
<proteinExistence type="predicted"/>
<accession>A0A2T5D963</accession>
<sequence length="72" mass="8601">MELPTKLSKEGFLCLNQRFLPERNHLKIYDWYTSFTNYYNCARDCFGAYLWSICDEERNRLTVISISLIPQA</sequence>
<evidence type="ECO:0000313" key="2">
    <source>
        <dbReference type="Proteomes" id="UP000244022"/>
    </source>
</evidence>
<organism evidence="1 2">
    <name type="scientific">Enterococcus mundtii</name>
    <dbReference type="NCBI Taxonomy" id="53346"/>
    <lineage>
        <taxon>Bacteria</taxon>
        <taxon>Bacillati</taxon>
        <taxon>Bacillota</taxon>
        <taxon>Bacilli</taxon>
        <taxon>Lactobacillales</taxon>
        <taxon>Enterococcaceae</taxon>
        <taxon>Enterococcus</taxon>
    </lineage>
</organism>
<comment type="caution">
    <text evidence="1">The sequence shown here is derived from an EMBL/GenBank/DDBJ whole genome shotgun (WGS) entry which is preliminary data.</text>
</comment>
<dbReference type="EMBL" id="PYGR01000094">
    <property type="protein sequence ID" value="PTO34146.1"/>
    <property type="molecule type" value="Genomic_DNA"/>
</dbReference>
<name>A0A2T5D963_ENTMU</name>
<gene>
    <name evidence="1" type="ORF">C6N14_13625</name>
</gene>
<reference evidence="1 2" key="1">
    <citation type="submission" date="2018-03" db="EMBL/GenBank/DDBJ databases">
        <title>Draft genome sequences of four Enterococcus mundtii strains isolated from beef slaughterhouses in Kenya.</title>
        <authorList>
            <person name="Wambui J."/>
            <person name="Stevens M."/>
            <person name="Njage P."/>
            <person name="Stephan R."/>
            <person name="Tasara T."/>
        </authorList>
    </citation>
    <scope>NUCLEOTIDE SEQUENCE [LARGE SCALE GENOMIC DNA]</scope>
    <source>
        <strain evidence="1 2">H18-EM</strain>
    </source>
</reference>
<dbReference type="AlphaFoldDB" id="A0A2T5D963"/>
<protein>
    <submittedName>
        <fullName evidence="1">Uncharacterized protein</fullName>
    </submittedName>
</protein>